<evidence type="ECO:0000256" key="2">
    <source>
        <dbReference type="ARBA" id="ARBA00022679"/>
    </source>
</evidence>
<proteinExistence type="predicted"/>
<gene>
    <name evidence="5" type="ORF">Cme02nite_74170</name>
</gene>
<dbReference type="PANTHER" id="PTHR43464">
    <property type="entry name" value="METHYLTRANSFERASE"/>
    <property type="match status" value="1"/>
</dbReference>
<keyword evidence="2" id="KW-0808">Transferase</keyword>
<keyword evidence="6" id="KW-1185">Reference proteome</keyword>
<keyword evidence="3" id="KW-0949">S-adenosyl-L-methionine</keyword>
<dbReference type="Gene3D" id="3.40.50.150">
    <property type="entry name" value="Vaccinia Virus protein VP39"/>
    <property type="match status" value="1"/>
</dbReference>
<name>A0A8J3LIW6_9ACTN</name>
<accession>A0A8J3LIW6</accession>
<dbReference type="EMBL" id="BONJ01000047">
    <property type="protein sequence ID" value="GIG19085.1"/>
    <property type="molecule type" value="Genomic_DNA"/>
</dbReference>
<dbReference type="Pfam" id="PF13649">
    <property type="entry name" value="Methyltransf_25"/>
    <property type="match status" value="1"/>
</dbReference>
<organism evidence="5 6">
    <name type="scientific">Catellatospora methionotrophica</name>
    <dbReference type="NCBI Taxonomy" id="121620"/>
    <lineage>
        <taxon>Bacteria</taxon>
        <taxon>Bacillati</taxon>
        <taxon>Actinomycetota</taxon>
        <taxon>Actinomycetes</taxon>
        <taxon>Micromonosporales</taxon>
        <taxon>Micromonosporaceae</taxon>
        <taxon>Catellatospora</taxon>
    </lineage>
</organism>
<dbReference type="GO" id="GO:0008168">
    <property type="term" value="F:methyltransferase activity"/>
    <property type="evidence" value="ECO:0007669"/>
    <property type="project" value="UniProtKB-KW"/>
</dbReference>
<evidence type="ECO:0000259" key="4">
    <source>
        <dbReference type="Pfam" id="PF13649"/>
    </source>
</evidence>
<sequence>MTDDGQYRFYGELARWWPLISPVEDYTEETAYAAGLLRGAAIPVREVLELGSGGGHNAVHLREHFTMTLSDLSAQMLQVSQALNPDCEHHLGDMRTLRLGRTFDAVFVHDAVSYLTTEDDLRQAFATAYAHCRPGGVVVLMPDETAETYEPGTDHGGADAADGSGARLLEWSWDPDPADTWTVTEYAFLLRETDGSVRTTHETHRTGVFAREVWLRLLAEAGFTADRVTEQTTEDRTPRDCFVAHRLPGP</sequence>
<dbReference type="AlphaFoldDB" id="A0A8J3LIW6"/>
<keyword evidence="1" id="KW-0489">Methyltransferase</keyword>
<dbReference type="Gene3D" id="2.20.130.10">
    <property type="entry name" value="CAC2371-like domains"/>
    <property type="match status" value="1"/>
</dbReference>
<dbReference type="PANTHER" id="PTHR43464:SF19">
    <property type="entry name" value="UBIQUINONE BIOSYNTHESIS O-METHYLTRANSFERASE, MITOCHONDRIAL"/>
    <property type="match status" value="1"/>
</dbReference>
<evidence type="ECO:0000256" key="3">
    <source>
        <dbReference type="ARBA" id="ARBA00022691"/>
    </source>
</evidence>
<evidence type="ECO:0000256" key="1">
    <source>
        <dbReference type="ARBA" id="ARBA00022603"/>
    </source>
</evidence>
<dbReference type="SUPFAM" id="SSF53335">
    <property type="entry name" value="S-adenosyl-L-methionine-dependent methyltransferases"/>
    <property type="match status" value="1"/>
</dbReference>
<dbReference type="Proteomes" id="UP000660339">
    <property type="component" value="Unassembled WGS sequence"/>
</dbReference>
<reference evidence="5" key="1">
    <citation type="submission" date="2021-01" db="EMBL/GenBank/DDBJ databases">
        <title>Whole genome shotgun sequence of Catellatospora methionotrophica NBRC 14553.</title>
        <authorList>
            <person name="Komaki H."/>
            <person name="Tamura T."/>
        </authorList>
    </citation>
    <scope>NUCLEOTIDE SEQUENCE</scope>
    <source>
        <strain evidence="5">NBRC 14553</strain>
    </source>
</reference>
<dbReference type="InterPro" id="IPR029063">
    <property type="entry name" value="SAM-dependent_MTases_sf"/>
</dbReference>
<dbReference type="RefSeq" id="WP_166384458.1">
    <property type="nucleotide sequence ID" value="NZ_BAAATT010000025.1"/>
</dbReference>
<protein>
    <recommendedName>
        <fullName evidence="4">Methyltransferase domain-containing protein</fullName>
    </recommendedName>
</protein>
<dbReference type="CDD" id="cd02440">
    <property type="entry name" value="AdoMet_MTases"/>
    <property type="match status" value="1"/>
</dbReference>
<evidence type="ECO:0000313" key="6">
    <source>
        <dbReference type="Proteomes" id="UP000660339"/>
    </source>
</evidence>
<feature type="domain" description="Methyltransferase" evidence="4">
    <location>
        <begin position="47"/>
        <end position="136"/>
    </location>
</feature>
<comment type="caution">
    <text evidence="5">The sequence shown here is derived from an EMBL/GenBank/DDBJ whole genome shotgun (WGS) entry which is preliminary data.</text>
</comment>
<dbReference type="GO" id="GO:0032259">
    <property type="term" value="P:methylation"/>
    <property type="evidence" value="ECO:0007669"/>
    <property type="project" value="UniProtKB-KW"/>
</dbReference>
<evidence type="ECO:0000313" key="5">
    <source>
        <dbReference type="EMBL" id="GIG19085.1"/>
    </source>
</evidence>
<dbReference type="InterPro" id="IPR041698">
    <property type="entry name" value="Methyltransf_25"/>
</dbReference>